<dbReference type="OrthoDB" id="9890494at2"/>
<gene>
    <name evidence="1" type="ORF">N482_25265</name>
</gene>
<comment type="caution">
    <text evidence="1">The sequence shown here is derived from an EMBL/GenBank/DDBJ whole genome shotgun (WGS) entry which is preliminary data.</text>
</comment>
<reference evidence="1 2" key="1">
    <citation type="submission" date="2013-07" db="EMBL/GenBank/DDBJ databases">
        <title>Comparative Genomic and Metabolomic Analysis of Twelve Strains of Pseudoalteromonas luteoviolacea.</title>
        <authorList>
            <person name="Vynne N.G."/>
            <person name="Mansson M."/>
            <person name="Gram L."/>
        </authorList>
    </citation>
    <scope>NUCLEOTIDE SEQUENCE [LARGE SCALE GENOMIC DNA]</scope>
    <source>
        <strain evidence="1 2">NCIMB 1942</strain>
    </source>
</reference>
<dbReference type="PATRIC" id="fig|1365253.3.peg.1557"/>
<dbReference type="RefSeq" id="WP_063376370.1">
    <property type="nucleotide sequence ID" value="NZ_AUXT01000129.1"/>
</dbReference>
<dbReference type="EMBL" id="AUXT01000129">
    <property type="protein sequence ID" value="KZN49867.1"/>
    <property type="molecule type" value="Genomic_DNA"/>
</dbReference>
<accession>A0A167E163</accession>
<name>A0A167E163_9GAMM</name>
<dbReference type="AlphaFoldDB" id="A0A167E163"/>
<organism evidence="1 2">
    <name type="scientific">Pseudoalteromonas luteoviolacea NCIMB 1942</name>
    <dbReference type="NCBI Taxonomy" id="1365253"/>
    <lineage>
        <taxon>Bacteria</taxon>
        <taxon>Pseudomonadati</taxon>
        <taxon>Pseudomonadota</taxon>
        <taxon>Gammaproteobacteria</taxon>
        <taxon>Alteromonadales</taxon>
        <taxon>Pseudoalteromonadaceae</taxon>
        <taxon>Pseudoalteromonas</taxon>
    </lineage>
</organism>
<dbReference type="Proteomes" id="UP000076587">
    <property type="component" value="Unassembled WGS sequence"/>
</dbReference>
<protein>
    <submittedName>
        <fullName evidence="1">Uncharacterized protein</fullName>
    </submittedName>
</protein>
<proteinExistence type="predicted"/>
<sequence>MGCQNKGLTGKSLGRVVKMNKIGLTVLLAYFTIVGNVFSCEDNNDKLNIFMRSVVKLNGDYSDFEIFTQKKFNGYYLKGFTLELKKELIVDLEFNESLEFSGNYYQIEFSMSDKNFRSAYIYLNYSRLNESGNKFITCIVPERYKLSELRAIPWN</sequence>
<evidence type="ECO:0000313" key="1">
    <source>
        <dbReference type="EMBL" id="KZN49867.1"/>
    </source>
</evidence>
<evidence type="ECO:0000313" key="2">
    <source>
        <dbReference type="Proteomes" id="UP000076587"/>
    </source>
</evidence>